<dbReference type="GO" id="GO:0016787">
    <property type="term" value="F:hydrolase activity"/>
    <property type="evidence" value="ECO:0007669"/>
    <property type="project" value="UniProtKB-KW"/>
</dbReference>
<dbReference type="AlphaFoldDB" id="A0A4S2HBI1"/>
<dbReference type="Pfam" id="PF12146">
    <property type="entry name" value="Hydrolase_4"/>
    <property type="match status" value="1"/>
</dbReference>
<evidence type="ECO:0000313" key="4">
    <source>
        <dbReference type="Proteomes" id="UP000305451"/>
    </source>
</evidence>
<dbReference type="PANTHER" id="PTHR16138">
    <property type="entry name" value="MYCOPHENOLIC ACID ACYL-GLUCURONIDE ESTERASE, MITOCHONDRIAL"/>
    <property type="match status" value="1"/>
</dbReference>
<evidence type="ECO:0000259" key="2">
    <source>
        <dbReference type="Pfam" id="PF12146"/>
    </source>
</evidence>
<evidence type="ECO:0000256" key="1">
    <source>
        <dbReference type="ARBA" id="ARBA00022801"/>
    </source>
</evidence>
<organism evidence="3 4">
    <name type="scientific">Marinicauda pacifica</name>
    <dbReference type="NCBI Taxonomy" id="1133559"/>
    <lineage>
        <taxon>Bacteria</taxon>
        <taxon>Pseudomonadati</taxon>
        <taxon>Pseudomonadota</taxon>
        <taxon>Alphaproteobacteria</taxon>
        <taxon>Maricaulales</taxon>
        <taxon>Maricaulaceae</taxon>
        <taxon>Marinicauda</taxon>
    </lineage>
</organism>
<dbReference type="RefSeq" id="WP_135945029.1">
    <property type="nucleotide sequence ID" value="NZ_BMEI01000002.1"/>
</dbReference>
<keyword evidence="4" id="KW-1185">Reference proteome</keyword>
<dbReference type="OrthoDB" id="9813296at2"/>
<dbReference type="EMBL" id="SRXV01000002">
    <property type="protein sequence ID" value="TGY93307.1"/>
    <property type="molecule type" value="Genomic_DNA"/>
</dbReference>
<keyword evidence="1 3" id="KW-0378">Hydrolase</keyword>
<proteinExistence type="predicted"/>
<dbReference type="PANTHER" id="PTHR16138:SF7">
    <property type="entry name" value="PALMITOYL-PROTEIN THIOESTERASE ABHD10, MITOCHONDRIAL"/>
    <property type="match status" value="1"/>
</dbReference>
<gene>
    <name evidence="3" type="ORF">E5162_09675</name>
</gene>
<feature type="domain" description="Serine aminopeptidase S33" evidence="2">
    <location>
        <begin position="56"/>
        <end position="143"/>
    </location>
</feature>
<dbReference type="InterPro" id="IPR029058">
    <property type="entry name" value="AB_hydrolase_fold"/>
</dbReference>
<reference evidence="3 4" key="1">
    <citation type="journal article" date="2013" name="Int. J. Syst. Evol. Microbiol.">
        <title>Marinicauda pacifica gen. nov., sp. nov., a prosthecate alphaproteobacterium of the family Hyphomonadaceae isolated from deep seawater.</title>
        <authorList>
            <person name="Zhang X.Y."/>
            <person name="Li G.W."/>
            <person name="Wang C.S."/>
            <person name="Zhang Y.J."/>
            <person name="Xu X.W."/>
            <person name="Li H."/>
            <person name="Liu A."/>
            <person name="Liu C."/>
            <person name="Xie B.B."/>
            <person name="Qin Q.L."/>
            <person name="Xu Z."/>
            <person name="Chen X.L."/>
            <person name="Zhou B.C."/>
            <person name="Zhang Y.Z."/>
        </authorList>
    </citation>
    <scope>NUCLEOTIDE SEQUENCE [LARGE SCALE GENOMIC DNA]</scope>
    <source>
        <strain evidence="3 4">P-1 km-3</strain>
    </source>
</reference>
<comment type="caution">
    <text evidence="3">The sequence shown here is derived from an EMBL/GenBank/DDBJ whole genome shotgun (WGS) entry which is preliminary data.</text>
</comment>
<dbReference type="InterPro" id="IPR052382">
    <property type="entry name" value="ABHD10_acyl-thioesterase"/>
</dbReference>
<dbReference type="Proteomes" id="UP000305451">
    <property type="component" value="Unassembled WGS sequence"/>
</dbReference>
<name>A0A4S2HBI1_9PROT</name>
<protein>
    <submittedName>
        <fullName evidence="3">Alpha/beta fold hydrolase</fullName>
    </submittedName>
</protein>
<accession>A0A4S2HBI1</accession>
<sequence>MSQDVEFLQRDPETRLAVRQRAGAGPGDGPGAGPGLVWFSGFGATMDGNKARALDDWAQAKGRALTRFDYSGTGQSGGSWDRATIGQWRTDALDVLDEITAGPQILVGSSLGGWIALLAALARPDRVKALVLVAPAADLTETLIWDALPQHAREALMLDGRWTLPGSGGEKTKITRTMIEEGRNWLLLDEPIAIDCPVRILQGWQDRDVPWSHAVRLMESLNASDVRLELLKSGDHRLTQAGDLERLFALIEDVS</sequence>
<evidence type="ECO:0000313" key="3">
    <source>
        <dbReference type="EMBL" id="TGY93307.1"/>
    </source>
</evidence>
<dbReference type="SUPFAM" id="SSF53474">
    <property type="entry name" value="alpha/beta-Hydrolases"/>
    <property type="match status" value="1"/>
</dbReference>
<dbReference type="Gene3D" id="3.40.50.1820">
    <property type="entry name" value="alpha/beta hydrolase"/>
    <property type="match status" value="1"/>
</dbReference>
<dbReference type="InterPro" id="IPR022742">
    <property type="entry name" value="Hydrolase_4"/>
</dbReference>